<keyword evidence="5" id="KW-1185">Reference proteome</keyword>
<dbReference type="SUPFAM" id="SSF46689">
    <property type="entry name" value="Homeodomain-like"/>
    <property type="match status" value="1"/>
</dbReference>
<feature type="DNA-binding region" description="H-T-H motif" evidence="2">
    <location>
        <begin position="24"/>
        <end position="43"/>
    </location>
</feature>
<dbReference type="InterPro" id="IPR001647">
    <property type="entry name" value="HTH_TetR"/>
</dbReference>
<evidence type="ECO:0000256" key="2">
    <source>
        <dbReference type="PROSITE-ProRule" id="PRU00335"/>
    </source>
</evidence>
<reference evidence="4" key="1">
    <citation type="submission" date="2022-11" db="EMBL/GenBank/DDBJ databases">
        <title>Refractory cell wall polysaccharides provide important carbon source for microbial heterotrophs in the hadal ocean.</title>
        <authorList>
            <person name="Zhu X."/>
        </authorList>
    </citation>
    <scope>NUCLEOTIDE SEQUENCE</scope>
    <source>
        <strain evidence="4">MTRN7</strain>
    </source>
</reference>
<dbReference type="InterPro" id="IPR050109">
    <property type="entry name" value="HTH-type_TetR-like_transc_reg"/>
</dbReference>
<sequence length="195" mass="23042">MISKQELLEQSVEKFVKFGSRSFTMDELASELGISKKTIYHHFNSKDQLIFESVKLLVANYSNYASDIQKHEQDPIVCVVLLYKTALIHLKNFKPSFIFGLQKYYPDAYMLFNKFRHEFVSKTVYDLLNTAKQKGMIKDNVNLKLFCDLYFKRFEEIALKNTNLIDKYSQKEILNHFVVYSLRGISSNDYTNKYY</sequence>
<proteinExistence type="predicted"/>
<accession>A0ABT4S1X5</accession>
<dbReference type="Gene3D" id="1.10.357.10">
    <property type="entry name" value="Tetracycline Repressor, domain 2"/>
    <property type="match status" value="1"/>
</dbReference>
<keyword evidence="1 2" id="KW-0238">DNA-binding</keyword>
<protein>
    <submittedName>
        <fullName evidence="4">TetR/AcrR family transcriptional regulator</fullName>
    </submittedName>
</protein>
<comment type="caution">
    <text evidence="4">The sequence shown here is derived from an EMBL/GenBank/DDBJ whole genome shotgun (WGS) entry which is preliminary data.</text>
</comment>
<dbReference type="PANTHER" id="PTHR30328">
    <property type="entry name" value="TRANSCRIPTIONAL REPRESSOR"/>
    <property type="match status" value="1"/>
</dbReference>
<dbReference type="EMBL" id="JAPFGC010000002">
    <property type="protein sequence ID" value="MDA0178074.1"/>
    <property type="molecule type" value="Genomic_DNA"/>
</dbReference>
<dbReference type="Proteomes" id="UP001149142">
    <property type="component" value="Unassembled WGS sequence"/>
</dbReference>
<dbReference type="PRINTS" id="PR00455">
    <property type="entry name" value="HTHTETR"/>
</dbReference>
<evidence type="ECO:0000313" key="5">
    <source>
        <dbReference type="Proteomes" id="UP001149142"/>
    </source>
</evidence>
<dbReference type="InterPro" id="IPR009057">
    <property type="entry name" value="Homeodomain-like_sf"/>
</dbReference>
<feature type="domain" description="HTH tetR-type" evidence="3">
    <location>
        <begin position="1"/>
        <end position="61"/>
    </location>
</feature>
<gene>
    <name evidence="4" type="ORF">OOZ35_11275</name>
</gene>
<evidence type="ECO:0000313" key="4">
    <source>
        <dbReference type="EMBL" id="MDA0178074.1"/>
    </source>
</evidence>
<evidence type="ECO:0000256" key="1">
    <source>
        <dbReference type="ARBA" id="ARBA00023125"/>
    </source>
</evidence>
<evidence type="ECO:0000259" key="3">
    <source>
        <dbReference type="PROSITE" id="PS50977"/>
    </source>
</evidence>
<dbReference type="Pfam" id="PF00440">
    <property type="entry name" value="TetR_N"/>
    <property type="match status" value="1"/>
</dbReference>
<dbReference type="PANTHER" id="PTHR30328:SF54">
    <property type="entry name" value="HTH-TYPE TRANSCRIPTIONAL REPRESSOR SCO4008"/>
    <property type="match status" value="1"/>
</dbReference>
<name>A0ABT4S1X5_9FLAO</name>
<organism evidence="4 5">
    <name type="scientific">Mesoflavibacter profundi</name>
    <dbReference type="NCBI Taxonomy" id="2708110"/>
    <lineage>
        <taxon>Bacteria</taxon>
        <taxon>Pseudomonadati</taxon>
        <taxon>Bacteroidota</taxon>
        <taxon>Flavobacteriia</taxon>
        <taxon>Flavobacteriales</taxon>
        <taxon>Flavobacteriaceae</taxon>
        <taxon>Mesoflavibacter</taxon>
    </lineage>
</organism>
<dbReference type="PROSITE" id="PS50977">
    <property type="entry name" value="HTH_TETR_2"/>
    <property type="match status" value="1"/>
</dbReference>
<dbReference type="RefSeq" id="WP_106687566.1">
    <property type="nucleotide sequence ID" value="NZ_CAXQEU010000043.1"/>
</dbReference>